<name>A0ABP5XAQ3_9ACTN</name>
<dbReference type="PANTHER" id="PTHR24094">
    <property type="entry name" value="SECRETED PROTEIN"/>
    <property type="match status" value="1"/>
</dbReference>
<protein>
    <recommendedName>
        <fullName evidence="3">GmrSD restriction endonucleases C-terminal domain-containing protein</fullName>
    </recommendedName>
</protein>
<comment type="caution">
    <text evidence="4">The sequence shown here is derived from an EMBL/GenBank/DDBJ whole genome shotgun (WGS) entry which is preliminary data.</text>
</comment>
<evidence type="ECO:0000259" key="3">
    <source>
        <dbReference type="Pfam" id="PF07510"/>
    </source>
</evidence>
<evidence type="ECO:0000313" key="5">
    <source>
        <dbReference type="Proteomes" id="UP001501638"/>
    </source>
</evidence>
<keyword evidence="2" id="KW-0732">Signal</keyword>
<proteinExistence type="predicted"/>
<dbReference type="Pfam" id="PF07510">
    <property type="entry name" value="GmrSD_C"/>
    <property type="match status" value="1"/>
</dbReference>
<dbReference type="Proteomes" id="UP001501638">
    <property type="component" value="Unassembled WGS sequence"/>
</dbReference>
<dbReference type="RefSeq" id="WP_344323749.1">
    <property type="nucleotide sequence ID" value="NZ_BAAASZ010000025.1"/>
</dbReference>
<feature type="signal peptide" evidence="2">
    <location>
        <begin position="1"/>
        <end position="21"/>
    </location>
</feature>
<accession>A0ABP5XAQ3</accession>
<feature type="domain" description="GmrSD restriction endonucleases C-terminal" evidence="3">
    <location>
        <begin position="103"/>
        <end position="160"/>
    </location>
</feature>
<evidence type="ECO:0000313" key="4">
    <source>
        <dbReference type="EMBL" id="GAA2447877.1"/>
    </source>
</evidence>
<sequence length="186" mass="19823">MAAALAVVTTTVLAAAPPAHAQASAGEFTLPLRSAVAALPVAPEDRTGYTREAFRHWIDADRDGCTTPAEVLLAEAVDPPTVTGRCTLTGGLWHSWYDDQHVVGPRGLDIDHLVPPAEAWDSGASNWSDERREAYADDLGDPRALVAVTARANRQEADQDIAEWLPARRWSTTTSATGPRSNSAGT</sequence>
<organism evidence="4 5">
    <name type="scientific">Streptomyces macrosporus</name>
    <dbReference type="NCBI Taxonomy" id="44032"/>
    <lineage>
        <taxon>Bacteria</taxon>
        <taxon>Bacillati</taxon>
        <taxon>Actinomycetota</taxon>
        <taxon>Actinomycetes</taxon>
        <taxon>Kitasatosporales</taxon>
        <taxon>Streptomycetaceae</taxon>
        <taxon>Streptomyces</taxon>
    </lineage>
</organism>
<evidence type="ECO:0000256" key="2">
    <source>
        <dbReference type="SAM" id="SignalP"/>
    </source>
</evidence>
<keyword evidence="5" id="KW-1185">Reference proteome</keyword>
<feature type="region of interest" description="Disordered" evidence="1">
    <location>
        <begin position="165"/>
        <end position="186"/>
    </location>
</feature>
<evidence type="ECO:0000256" key="1">
    <source>
        <dbReference type="SAM" id="MobiDB-lite"/>
    </source>
</evidence>
<dbReference type="InterPro" id="IPR011089">
    <property type="entry name" value="GmrSD_C"/>
</dbReference>
<dbReference type="EMBL" id="BAAASZ010000025">
    <property type="protein sequence ID" value="GAA2447877.1"/>
    <property type="molecule type" value="Genomic_DNA"/>
</dbReference>
<feature type="compositionally biased region" description="Polar residues" evidence="1">
    <location>
        <begin position="170"/>
        <end position="186"/>
    </location>
</feature>
<feature type="chain" id="PRO_5046256422" description="GmrSD restriction endonucleases C-terminal domain-containing protein" evidence="2">
    <location>
        <begin position="22"/>
        <end position="186"/>
    </location>
</feature>
<gene>
    <name evidence="4" type="ORF">GCM10010405_34100</name>
</gene>
<dbReference type="PANTHER" id="PTHR24094:SF15">
    <property type="entry name" value="AMP-DEPENDENT SYNTHETASE_LIGASE DOMAIN-CONTAINING PROTEIN-RELATED"/>
    <property type="match status" value="1"/>
</dbReference>
<reference evidence="5" key="1">
    <citation type="journal article" date="2019" name="Int. J. Syst. Evol. Microbiol.">
        <title>The Global Catalogue of Microorganisms (GCM) 10K type strain sequencing project: providing services to taxonomists for standard genome sequencing and annotation.</title>
        <authorList>
            <consortium name="The Broad Institute Genomics Platform"/>
            <consortium name="The Broad Institute Genome Sequencing Center for Infectious Disease"/>
            <person name="Wu L."/>
            <person name="Ma J."/>
        </authorList>
    </citation>
    <scope>NUCLEOTIDE SEQUENCE [LARGE SCALE GENOMIC DNA]</scope>
    <source>
        <strain evidence="5">JCM 6305</strain>
    </source>
</reference>